<dbReference type="PANTHER" id="PTHR10537">
    <property type="entry name" value="DNA PRIMASE LARGE SUBUNIT"/>
    <property type="match status" value="1"/>
</dbReference>
<dbReference type="InterPro" id="IPR058560">
    <property type="entry name" value="DNA_primase_C"/>
</dbReference>
<keyword evidence="10" id="KW-1185">Reference proteome</keyword>
<keyword evidence="5" id="KW-0479">Metal-binding</keyword>
<dbReference type="GO" id="GO:0006269">
    <property type="term" value="P:DNA replication, synthesis of primer"/>
    <property type="evidence" value="ECO:0007669"/>
    <property type="project" value="UniProtKB-KW"/>
</dbReference>
<dbReference type="GO" id="GO:0046872">
    <property type="term" value="F:metal ion binding"/>
    <property type="evidence" value="ECO:0007669"/>
    <property type="project" value="UniProtKB-KW"/>
</dbReference>
<dbReference type="AlphaFoldDB" id="A0AAV1ZY08"/>
<proteinExistence type="predicted"/>
<name>A0AAV1ZY08_9ARAC</name>
<dbReference type="GO" id="GO:0005658">
    <property type="term" value="C:alpha DNA polymerase:primase complex"/>
    <property type="evidence" value="ECO:0007669"/>
    <property type="project" value="TreeGrafter"/>
</dbReference>
<dbReference type="InterPro" id="IPR007238">
    <property type="entry name" value="DNA_primase_lsu_euk/arc"/>
</dbReference>
<dbReference type="Pfam" id="PF04104">
    <property type="entry name" value="DNA_primase_lrg"/>
    <property type="match status" value="1"/>
</dbReference>
<keyword evidence="4" id="KW-0235">DNA replication</keyword>
<dbReference type="GO" id="GO:0006270">
    <property type="term" value="P:DNA replication initiation"/>
    <property type="evidence" value="ECO:0007669"/>
    <property type="project" value="TreeGrafter"/>
</dbReference>
<evidence type="ECO:0000313" key="9">
    <source>
        <dbReference type="EMBL" id="CAL1276302.1"/>
    </source>
</evidence>
<gene>
    <name evidence="9" type="ORF">LARSCL_LOCUS8557</name>
</gene>
<reference evidence="9 10" key="1">
    <citation type="submission" date="2024-04" db="EMBL/GenBank/DDBJ databases">
        <authorList>
            <person name="Rising A."/>
            <person name="Reimegard J."/>
            <person name="Sonavane S."/>
            <person name="Akerstrom W."/>
            <person name="Nylinder S."/>
            <person name="Hedman E."/>
            <person name="Kallberg Y."/>
        </authorList>
    </citation>
    <scope>NUCLEOTIDE SEQUENCE [LARGE SCALE GENOMIC DNA]</scope>
</reference>
<evidence type="ECO:0000256" key="4">
    <source>
        <dbReference type="ARBA" id="ARBA00022705"/>
    </source>
</evidence>
<evidence type="ECO:0000256" key="3">
    <source>
        <dbReference type="ARBA" id="ARBA00022515"/>
    </source>
</evidence>
<sequence length="486" mass="56221">MALYIKPPKGNIDFNKLCDFVKRRIIFLSYLREKSVEDITRGIQQEIFACCSECLIEGSLKDRISHFVLRLLCSTDSEMRSFFIQSETSLFMYRLQFYELSDIRRIMINAAKKCFKVCKESFVIRSYKSILMSLMMIAEDLNSDLKEESIKVPYTSVLKFVEERTFPLEYGYVKVPLDSLKLLLTVVFEEILVQGLNQIKASNCVQVLKDSRIQYMQQEIQRLFKTNLSSSVSISSTLLEEHLDQESKNFPLCMVNLHNLLRSNHRLQHTSRVQYILYLKEIGVPCQEVINLFMKEYSIPVINKQICNSKTCDHSWADSQNRYIYSIEHLYGNRGSRKNYRAHSCNALQNSGNSSDGGCPYACFDDKNLEKVLSSCSFEVKDIEDIKLLSSTKEYAKACQTNLLMKIKRKAAEINVDKERSNTHHNKMLNCPKNCSCPEVNSKTSVPTSILDSDRQIFLNNFLCKLSKPSHFYFFMKNFKPGVVDG</sequence>
<evidence type="ECO:0000256" key="7">
    <source>
        <dbReference type="ARBA" id="ARBA00023014"/>
    </source>
</evidence>
<evidence type="ECO:0000256" key="6">
    <source>
        <dbReference type="ARBA" id="ARBA00023004"/>
    </source>
</evidence>
<dbReference type="Proteomes" id="UP001497382">
    <property type="component" value="Unassembled WGS sequence"/>
</dbReference>
<accession>A0AAV1ZY08</accession>
<dbReference type="Pfam" id="PF26466">
    <property type="entry name" value="DNA_primase_lrg_N"/>
    <property type="match status" value="1"/>
</dbReference>
<dbReference type="GO" id="GO:0051539">
    <property type="term" value="F:4 iron, 4 sulfur cluster binding"/>
    <property type="evidence" value="ECO:0007669"/>
    <property type="project" value="UniProtKB-KW"/>
</dbReference>
<protein>
    <recommendedName>
        <fullName evidence="8">DNA primase large subunit C-terminal domain-containing protein</fullName>
    </recommendedName>
</protein>
<evidence type="ECO:0000256" key="2">
    <source>
        <dbReference type="ARBA" id="ARBA00022485"/>
    </source>
</evidence>
<dbReference type="EMBL" id="CAXIEN010000092">
    <property type="protein sequence ID" value="CAL1276302.1"/>
    <property type="molecule type" value="Genomic_DNA"/>
</dbReference>
<evidence type="ECO:0000259" key="8">
    <source>
        <dbReference type="Pfam" id="PF04104"/>
    </source>
</evidence>
<organism evidence="9 10">
    <name type="scientific">Larinioides sclopetarius</name>
    <dbReference type="NCBI Taxonomy" id="280406"/>
    <lineage>
        <taxon>Eukaryota</taxon>
        <taxon>Metazoa</taxon>
        <taxon>Ecdysozoa</taxon>
        <taxon>Arthropoda</taxon>
        <taxon>Chelicerata</taxon>
        <taxon>Arachnida</taxon>
        <taxon>Araneae</taxon>
        <taxon>Araneomorphae</taxon>
        <taxon>Entelegynae</taxon>
        <taxon>Araneoidea</taxon>
        <taxon>Araneidae</taxon>
        <taxon>Larinioides</taxon>
    </lineage>
</organism>
<evidence type="ECO:0000256" key="1">
    <source>
        <dbReference type="ARBA" id="ARBA00001966"/>
    </source>
</evidence>
<keyword evidence="6" id="KW-0408">Iron</keyword>
<keyword evidence="3" id="KW-0639">Primosome</keyword>
<evidence type="ECO:0000256" key="5">
    <source>
        <dbReference type="ARBA" id="ARBA00022723"/>
    </source>
</evidence>
<feature type="domain" description="DNA primase large subunit C-terminal" evidence="8">
    <location>
        <begin position="247"/>
        <end position="409"/>
    </location>
</feature>
<dbReference type="PANTHER" id="PTHR10537:SF4">
    <property type="entry name" value="DNA PRIMASE LARGE SUBUNIT"/>
    <property type="match status" value="1"/>
</dbReference>
<comment type="caution">
    <text evidence="9">The sequence shown here is derived from an EMBL/GenBank/DDBJ whole genome shotgun (WGS) entry which is preliminary data.</text>
</comment>
<keyword evidence="2" id="KW-0004">4Fe-4S</keyword>
<dbReference type="Gene3D" id="1.20.930.80">
    <property type="match status" value="1"/>
</dbReference>
<evidence type="ECO:0000313" key="10">
    <source>
        <dbReference type="Proteomes" id="UP001497382"/>
    </source>
</evidence>
<comment type="cofactor">
    <cofactor evidence="1">
        <name>[4Fe-4S] cluster</name>
        <dbReference type="ChEBI" id="CHEBI:49883"/>
    </cofactor>
</comment>
<keyword evidence="7" id="KW-0411">Iron-sulfur</keyword>